<keyword evidence="1" id="KW-0812">Transmembrane</keyword>
<dbReference type="Proteomes" id="UP001056576">
    <property type="component" value="Segment"/>
</dbReference>
<keyword evidence="1" id="KW-0472">Membrane</keyword>
<evidence type="ECO:0000256" key="1">
    <source>
        <dbReference type="SAM" id="Phobius"/>
    </source>
</evidence>
<keyword evidence="1" id="KW-1133">Transmembrane helix</keyword>
<reference evidence="2 3" key="1">
    <citation type="submission" date="2022-05" db="EMBL/GenBank/DDBJ databases">
        <authorList>
            <person name="Friedrich I."/>
            <person name="Poehlein A."/>
            <person name="Schneider D."/>
            <person name="Hertel R."/>
            <person name="Daniel R."/>
        </authorList>
    </citation>
    <scope>NUCLEOTIDE SEQUENCE [LARGE SCALE GENOMIC DNA]</scope>
</reference>
<name>A0A9E7MRE1_9CAUD</name>
<feature type="transmembrane region" description="Helical" evidence="1">
    <location>
        <begin position="6"/>
        <end position="25"/>
    </location>
</feature>
<organism evidence="2 3">
    <name type="scientific">Brevundimonas phage vB_BpoS-Kikimora</name>
    <dbReference type="NCBI Taxonomy" id="2948601"/>
    <lineage>
        <taxon>Viruses</taxon>
        <taxon>Duplodnaviria</taxon>
        <taxon>Heunggongvirae</taxon>
        <taxon>Uroviricota</taxon>
        <taxon>Caudoviricetes</taxon>
        <taxon>Jeanschmidtviridae</taxon>
        <taxon>Kikimoravirus</taxon>
        <taxon>Kikimoravirus kikimora</taxon>
    </lineage>
</organism>
<gene>
    <name evidence="2" type="ORF">KIKIMORA_00030</name>
</gene>
<protein>
    <submittedName>
        <fullName evidence="2">Uncharacterized protein</fullName>
    </submittedName>
</protein>
<dbReference type="EMBL" id="ON529857">
    <property type="protein sequence ID" value="USN15150.1"/>
    <property type="molecule type" value="Genomic_DNA"/>
</dbReference>
<proteinExistence type="predicted"/>
<evidence type="ECO:0000313" key="2">
    <source>
        <dbReference type="EMBL" id="USN15150.1"/>
    </source>
</evidence>
<sequence>MIPVDVLIPIVLMVLIAVVFLATAIRTRRAPPAQYARARRLSGTARDVVVGSVGTNDLDAEGVTRGMAMREVDGRIIIARTGRLTDETLRSL</sequence>
<evidence type="ECO:0000313" key="3">
    <source>
        <dbReference type="Proteomes" id="UP001056576"/>
    </source>
</evidence>
<accession>A0A9E7MRE1</accession>
<keyword evidence="3" id="KW-1185">Reference proteome</keyword>